<keyword evidence="4 8" id="KW-0808">Transferase</keyword>
<dbReference type="Proteomes" id="UP000325372">
    <property type="component" value="Unassembled WGS sequence"/>
</dbReference>
<evidence type="ECO:0000256" key="3">
    <source>
        <dbReference type="ARBA" id="ARBA00022603"/>
    </source>
</evidence>
<dbReference type="Pfam" id="PF05175">
    <property type="entry name" value="MTS"/>
    <property type="match status" value="1"/>
</dbReference>
<evidence type="ECO:0000259" key="7">
    <source>
        <dbReference type="Pfam" id="PF08468"/>
    </source>
</evidence>
<dbReference type="InterPro" id="IPR013675">
    <property type="entry name" value="Mtase_sm_N"/>
</dbReference>
<dbReference type="PROSITE" id="PS00092">
    <property type="entry name" value="N6_MTASE"/>
    <property type="match status" value="1"/>
</dbReference>
<evidence type="ECO:0000313" key="8">
    <source>
        <dbReference type="EMBL" id="KAA9131916.1"/>
    </source>
</evidence>
<feature type="domain" description="Methyltransferase small N-terminal" evidence="7">
    <location>
        <begin position="6"/>
        <end position="156"/>
    </location>
</feature>
<dbReference type="PANTHER" id="PTHR47816">
    <property type="entry name" value="RIBOSOMAL RNA SMALL SUBUNIT METHYLTRANSFERASE C"/>
    <property type="match status" value="1"/>
</dbReference>
<accession>A0A5N0TDI5</accession>
<evidence type="ECO:0000313" key="9">
    <source>
        <dbReference type="Proteomes" id="UP000325372"/>
    </source>
</evidence>
<keyword evidence="2" id="KW-0698">rRNA processing</keyword>
<dbReference type="InterPro" id="IPR007848">
    <property type="entry name" value="Small_mtfrase_dom"/>
</dbReference>
<dbReference type="EMBL" id="VYXP01000004">
    <property type="protein sequence ID" value="KAA9131916.1"/>
    <property type="molecule type" value="Genomic_DNA"/>
</dbReference>
<evidence type="ECO:0000259" key="6">
    <source>
        <dbReference type="Pfam" id="PF05175"/>
    </source>
</evidence>
<dbReference type="AlphaFoldDB" id="A0A5N0TDI5"/>
<comment type="caution">
    <text evidence="8">The sequence shown here is derived from an EMBL/GenBank/DDBJ whole genome shotgun (WGS) entry which is preliminary data.</text>
</comment>
<reference evidence="8 9" key="1">
    <citation type="submission" date="2019-09" db="EMBL/GenBank/DDBJ databases">
        <title>Wenzhouxiangella sp. Genome sequencing and assembly.</title>
        <authorList>
            <person name="Zhang R."/>
        </authorList>
    </citation>
    <scope>NUCLEOTIDE SEQUENCE [LARGE SCALE GENOMIC DNA]</scope>
    <source>
        <strain evidence="8 9">W260</strain>
    </source>
</reference>
<keyword evidence="1" id="KW-0963">Cytoplasm</keyword>
<proteinExistence type="predicted"/>
<dbReference type="SUPFAM" id="SSF53335">
    <property type="entry name" value="S-adenosyl-L-methionine-dependent methyltransferases"/>
    <property type="match status" value="1"/>
</dbReference>
<evidence type="ECO:0000256" key="5">
    <source>
        <dbReference type="ARBA" id="ARBA00022691"/>
    </source>
</evidence>
<gene>
    <name evidence="8" type="ORF">F3N42_07000</name>
</gene>
<dbReference type="InterPro" id="IPR029063">
    <property type="entry name" value="SAM-dependent_MTases_sf"/>
</dbReference>
<keyword evidence="3 8" id="KW-0489">Methyltransferase</keyword>
<keyword evidence="5" id="KW-0949">S-adenosyl-L-methionine</keyword>
<dbReference type="GO" id="GO:0003676">
    <property type="term" value="F:nucleic acid binding"/>
    <property type="evidence" value="ECO:0007669"/>
    <property type="project" value="InterPro"/>
</dbReference>
<dbReference type="Gene3D" id="3.40.50.150">
    <property type="entry name" value="Vaccinia Virus protein VP39"/>
    <property type="match status" value="2"/>
</dbReference>
<evidence type="ECO:0000256" key="1">
    <source>
        <dbReference type="ARBA" id="ARBA00022490"/>
    </source>
</evidence>
<dbReference type="GO" id="GO:0008990">
    <property type="term" value="F:rRNA (guanine-N2-)-methyltransferase activity"/>
    <property type="evidence" value="ECO:0007669"/>
    <property type="project" value="InterPro"/>
</dbReference>
<dbReference type="InterPro" id="IPR002052">
    <property type="entry name" value="DNA_methylase_N6_adenine_CS"/>
</dbReference>
<sequence length="348" mass="37528">MSPVAQLLARQQARFSELAPMWINPPGDLFDALPGCVGHPVFSQDRVNHDRLARQTSSATFGDFPTRPPAPPRDIVLTLPRGKACLEMMIACCANMLAPSGRLWLAGENRDGIKSAGKSLQTAFRTVNKVDSARHCALFCATDAALTGAFDPAQWRDSWVLERQGATLEIHSWPGVFNHGALDDGTALLLDVLEALDPGPAMRVLDLGCGAGVLGASLLARQPGLKVVLSDTSALACHAARSTLVANGLNAEVVPSDGFAELAGTFDLVVTNPPFHRGHKGDPEMTPRLLAPIRNFLTARGQLIMVANRHLPYTQQLRPWFATVNTLAANRRFQVLHCLAPNRMETSP</sequence>
<evidence type="ECO:0000256" key="2">
    <source>
        <dbReference type="ARBA" id="ARBA00022552"/>
    </source>
</evidence>
<dbReference type="RefSeq" id="WP_150863706.1">
    <property type="nucleotide sequence ID" value="NZ_VYXP01000004.1"/>
</dbReference>
<name>A0A5N0TDI5_9GAMM</name>
<evidence type="ECO:0000256" key="4">
    <source>
        <dbReference type="ARBA" id="ARBA00022679"/>
    </source>
</evidence>
<dbReference type="InterPro" id="IPR046977">
    <property type="entry name" value="RsmC/RlmG"/>
</dbReference>
<dbReference type="Pfam" id="PF08468">
    <property type="entry name" value="MTS_N"/>
    <property type="match status" value="1"/>
</dbReference>
<dbReference type="PANTHER" id="PTHR47816:SF4">
    <property type="entry name" value="RIBOSOMAL RNA SMALL SUBUNIT METHYLTRANSFERASE C"/>
    <property type="match status" value="1"/>
</dbReference>
<feature type="domain" description="Methyltransferase small" evidence="6">
    <location>
        <begin position="168"/>
        <end position="336"/>
    </location>
</feature>
<keyword evidence="9" id="KW-1185">Reference proteome</keyword>
<dbReference type="CDD" id="cd02440">
    <property type="entry name" value="AdoMet_MTases"/>
    <property type="match status" value="1"/>
</dbReference>
<organism evidence="8 9">
    <name type="scientific">Marinihelvus fidelis</name>
    <dbReference type="NCBI Taxonomy" id="2613842"/>
    <lineage>
        <taxon>Bacteria</taxon>
        <taxon>Pseudomonadati</taxon>
        <taxon>Pseudomonadota</taxon>
        <taxon>Gammaproteobacteria</taxon>
        <taxon>Chromatiales</taxon>
        <taxon>Wenzhouxiangellaceae</taxon>
        <taxon>Marinihelvus</taxon>
    </lineage>
</organism>
<protein>
    <submittedName>
        <fullName evidence="8">Class I SAM-dependent methyltransferase</fullName>
    </submittedName>
</protein>